<feature type="transmembrane region" description="Helical" evidence="1">
    <location>
        <begin position="7"/>
        <end position="24"/>
    </location>
</feature>
<protein>
    <recommendedName>
        <fullName evidence="4">DUF3995 domain-containing protein</fullName>
    </recommendedName>
</protein>
<accession>A0A252F577</accession>
<evidence type="ECO:0000256" key="1">
    <source>
        <dbReference type="SAM" id="Phobius"/>
    </source>
</evidence>
<reference evidence="2 3" key="1">
    <citation type="submission" date="2017-05" db="EMBL/GenBank/DDBJ databases">
        <title>Butyricicoccus porcorum sp. nov. a butyrate-producing bacterium from the swine intestinal tract.</title>
        <authorList>
            <person name="Trachsel J."/>
            <person name="Humphrey S."/>
            <person name="Allen H.K."/>
        </authorList>
    </citation>
    <scope>NUCLEOTIDE SEQUENCE [LARGE SCALE GENOMIC DNA]</scope>
    <source>
        <strain evidence="2">BB10</strain>
    </source>
</reference>
<name>A0A252F577_9FIRM</name>
<dbReference type="AlphaFoldDB" id="A0A252F577"/>
<evidence type="ECO:0008006" key="4">
    <source>
        <dbReference type="Google" id="ProtNLM"/>
    </source>
</evidence>
<keyword evidence="3" id="KW-1185">Reference proteome</keyword>
<organism evidence="2 3">
    <name type="scientific">Butyricicoccus porcorum</name>
    <dbReference type="NCBI Taxonomy" id="1945634"/>
    <lineage>
        <taxon>Bacteria</taxon>
        <taxon>Bacillati</taxon>
        <taxon>Bacillota</taxon>
        <taxon>Clostridia</taxon>
        <taxon>Eubacteriales</taxon>
        <taxon>Butyricicoccaceae</taxon>
        <taxon>Butyricicoccus</taxon>
    </lineage>
</organism>
<evidence type="ECO:0000313" key="3">
    <source>
        <dbReference type="Proteomes" id="UP000194903"/>
    </source>
</evidence>
<keyword evidence="1" id="KW-1133">Transmembrane helix</keyword>
<comment type="caution">
    <text evidence="2">The sequence shown here is derived from an EMBL/GenBank/DDBJ whole genome shotgun (WGS) entry which is preliminary data.</text>
</comment>
<evidence type="ECO:0000313" key="2">
    <source>
        <dbReference type="EMBL" id="OUM20914.1"/>
    </source>
</evidence>
<dbReference type="EMBL" id="NHOC01000004">
    <property type="protein sequence ID" value="OUM20914.1"/>
    <property type="molecule type" value="Genomic_DNA"/>
</dbReference>
<gene>
    <name evidence="2" type="ORF">CBW42_04825</name>
</gene>
<dbReference type="Proteomes" id="UP000194903">
    <property type="component" value="Unassembled WGS sequence"/>
</dbReference>
<dbReference type="RefSeq" id="WP_087018307.1">
    <property type="nucleotide sequence ID" value="NZ_CP178353.1"/>
</dbReference>
<proteinExistence type="predicted"/>
<keyword evidence="1" id="KW-0472">Membrane</keyword>
<feature type="transmembrane region" description="Helical" evidence="1">
    <location>
        <begin position="109"/>
        <end position="131"/>
    </location>
</feature>
<keyword evidence="1" id="KW-0812">Transmembrane</keyword>
<dbReference type="OrthoDB" id="2043252at2"/>
<feature type="transmembrane region" description="Helical" evidence="1">
    <location>
        <begin position="77"/>
        <end position="97"/>
    </location>
</feature>
<sequence>MKKYQVMYYAGAAISLLVGLWHFTVPWMFGWASYIPYETLVVPINYVNLCFSFLLSGLSLTVILWGKKVFAQNPEAFYLYGFLLALWIFRVVVAVIYPCPPESNVWMSYGQLGGSILVCLLLLVPFIRVACTRKNQKK</sequence>
<feature type="transmembrane region" description="Helical" evidence="1">
    <location>
        <begin position="44"/>
        <end position="65"/>
    </location>
</feature>